<feature type="region of interest" description="Disordered" evidence="1">
    <location>
        <begin position="462"/>
        <end position="497"/>
    </location>
</feature>
<feature type="region of interest" description="Disordered" evidence="1">
    <location>
        <begin position="523"/>
        <end position="588"/>
    </location>
</feature>
<gene>
    <name evidence="2" type="ORF">Vbra_13213</name>
</gene>
<dbReference type="Proteomes" id="UP000041254">
    <property type="component" value="Unassembled WGS sequence"/>
</dbReference>
<dbReference type="OrthoDB" id="65154at2759"/>
<reference evidence="2 3" key="1">
    <citation type="submission" date="2014-11" db="EMBL/GenBank/DDBJ databases">
        <authorList>
            <person name="Zhu J."/>
            <person name="Qi W."/>
            <person name="Song R."/>
        </authorList>
    </citation>
    <scope>NUCLEOTIDE SEQUENCE [LARGE SCALE GENOMIC DNA]</scope>
</reference>
<feature type="compositionally biased region" description="Basic and acidic residues" evidence="1">
    <location>
        <begin position="820"/>
        <end position="843"/>
    </location>
</feature>
<feature type="region of interest" description="Disordered" evidence="1">
    <location>
        <begin position="809"/>
        <end position="847"/>
    </location>
</feature>
<organism evidence="2 3">
    <name type="scientific">Vitrella brassicaformis (strain CCMP3155)</name>
    <dbReference type="NCBI Taxonomy" id="1169540"/>
    <lineage>
        <taxon>Eukaryota</taxon>
        <taxon>Sar</taxon>
        <taxon>Alveolata</taxon>
        <taxon>Colpodellida</taxon>
        <taxon>Vitrellaceae</taxon>
        <taxon>Vitrella</taxon>
    </lineage>
</organism>
<feature type="compositionally biased region" description="Basic and acidic residues" evidence="1">
    <location>
        <begin position="525"/>
        <end position="542"/>
    </location>
</feature>
<keyword evidence="3" id="KW-1185">Reference proteome</keyword>
<evidence type="ECO:0000313" key="2">
    <source>
        <dbReference type="EMBL" id="CEM01583.1"/>
    </source>
</evidence>
<feature type="region of interest" description="Disordered" evidence="1">
    <location>
        <begin position="982"/>
        <end position="1051"/>
    </location>
</feature>
<feature type="compositionally biased region" description="Polar residues" evidence="1">
    <location>
        <begin position="982"/>
        <end position="1002"/>
    </location>
</feature>
<sequence length="1089" mass="119273">MEEALDVPPYSPDGLRPAAYFFKFLARESILGKAAVDSAAKRKAQEAEATGQMTLTGLKGTALQAAEGREAWIMANRLYVWIPDTIVFNDVGRQGGMEQPPPRWYYSNTSGQLTYSTKFNLETILSNLSRGTSGPTAPIAVVKKIAKSATTFPKGCASQLMTVHQLSNFLQGVKGATDLTICVQKFIPPHGRKATLLRCNWRRELPPQGWYLTNGYSLSERRVPPSARLLVSLNPIKEVAQKTSTVGEAGEGAGGDERRKVAEKKVEVTPAYTAALQEPTKILQRIADYVGRVCGLRFDELMGDFIKDSAKQLWLIQVKAFRLVASPYTQPSIACEDSAMLEEEDYHAAGDREGREGGRGKGIPGDRSEPLQWRCGFCKCEYRLDKLAYRLTPSMVLRSQDLLRHMGRPLSWYEEELQSASRLSEKEIYRMQRACQACYRLHSALQELEEVELLFHTRLGLPIPRTPQHSGPPPQLSPRRRQQHQAAAAAPQQPGSSCLSLPAAVAVGPLTYTEIMAHHPALRGGWRDRDRDTPQEMDHDADTEAAPARAVHIRTREDIEGGDSVAKRQRRKDQQQRGGGGGGKRERRVLGWVSGGLARSYRGLVEGRGRHTQMHSDGLFPSAAISSGWEKDLNLPDLITATHAATQPHTQAPSAAAAAAAVGRPSFSLSPGLSPMSAEAPDSPKALMRRMMSDMRLAKEKDGPRGSADSGDSRVADIVAGGRRGSVAVGGGGGGGGAQLMSVVVNRGVTSEAGSTARMMMRYRLFILLQELRSVPAEYIATLKARRQCTLQFRLFGLTHIVPLTHHAPVLHSQDQQQTDQRREGDKEGEKEGGGEGEGERRRTIGRSDVLGTQPVNCMRIAYFFSQNPKRLMTFVHKMKSLNVTFCWRNQRLGTCSLALQPCWRKSISRQNILHPFTGTPSNLATLQLKAVVGATSGVIENVQPLSVKLYRGVFVPSPSYTAPEPLPPVWLEILSQHTTTTATGNKSSAADSSTGQPQQQQDEGKGDREDEYGAFIRQESDSDVSSDDGDGEDAVLTRGEGEGEGDAVHMATAAPLLSVYESHPYNRDTHIEAGMDLLRHIEETGKGR</sequence>
<feature type="compositionally biased region" description="Acidic residues" evidence="1">
    <location>
        <begin position="1022"/>
        <end position="1034"/>
    </location>
</feature>
<feature type="compositionally biased region" description="Low complexity" evidence="1">
    <location>
        <begin position="484"/>
        <end position="494"/>
    </location>
</feature>
<dbReference type="InParanoid" id="A0A0G4EU31"/>
<protein>
    <submittedName>
        <fullName evidence="2">Uncharacterized protein</fullName>
    </submittedName>
</protein>
<accession>A0A0G4EU31</accession>
<evidence type="ECO:0000313" key="3">
    <source>
        <dbReference type="Proteomes" id="UP000041254"/>
    </source>
</evidence>
<name>A0A0G4EU31_VITBC</name>
<dbReference type="EMBL" id="CDMY01000305">
    <property type="protein sequence ID" value="CEM01583.1"/>
    <property type="molecule type" value="Genomic_DNA"/>
</dbReference>
<evidence type="ECO:0000256" key="1">
    <source>
        <dbReference type="SAM" id="MobiDB-lite"/>
    </source>
</evidence>
<proteinExistence type="predicted"/>
<dbReference type="AlphaFoldDB" id="A0A0G4EU31"/>
<dbReference type="VEuPathDB" id="CryptoDB:Vbra_13213"/>